<keyword evidence="2" id="KW-0805">Transcription regulation</keyword>
<keyword evidence="1" id="KW-0678">Repressor</keyword>
<keyword evidence="8" id="KW-1185">Reference proteome</keyword>
<evidence type="ECO:0000256" key="3">
    <source>
        <dbReference type="ARBA" id="ARBA00023125"/>
    </source>
</evidence>
<dbReference type="PROSITE" id="PS50937">
    <property type="entry name" value="HTH_MERR_2"/>
    <property type="match status" value="1"/>
</dbReference>
<evidence type="ECO:0000313" key="7">
    <source>
        <dbReference type="EMBL" id="GII77630.1"/>
    </source>
</evidence>
<dbReference type="EMBL" id="BOOU01000036">
    <property type="protein sequence ID" value="GII77630.1"/>
    <property type="molecule type" value="Genomic_DNA"/>
</dbReference>
<feature type="domain" description="HTH merR-type" evidence="6">
    <location>
        <begin position="8"/>
        <end position="77"/>
    </location>
</feature>
<dbReference type="RefSeq" id="WP_239137380.1">
    <property type="nucleotide sequence ID" value="NZ_BOOU01000036.1"/>
</dbReference>
<dbReference type="Pfam" id="PF13411">
    <property type="entry name" value="MerR_1"/>
    <property type="match status" value="1"/>
</dbReference>
<keyword evidence="5" id="KW-0175">Coiled coil</keyword>
<keyword evidence="4" id="KW-0804">Transcription</keyword>
<evidence type="ECO:0000256" key="4">
    <source>
        <dbReference type="ARBA" id="ARBA00023163"/>
    </source>
</evidence>
<dbReference type="SMART" id="SM00422">
    <property type="entry name" value="HTH_MERR"/>
    <property type="match status" value="1"/>
</dbReference>
<feature type="coiled-coil region" evidence="5">
    <location>
        <begin position="79"/>
        <end position="116"/>
    </location>
</feature>
<evidence type="ECO:0000256" key="1">
    <source>
        <dbReference type="ARBA" id="ARBA00022491"/>
    </source>
</evidence>
<dbReference type="CDD" id="cd01106">
    <property type="entry name" value="HTH_TipAL-Mta"/>
    <property type="match status" value="1"/>
</dbReference>
<dbReference type="GO" id="GO:0003677">
    <property type="term" value="F:DNA binding"/>
    <property type="evidence" value="ECO:0007669"/>
    <property type="project" value="UniProtKB-KW"/>
</dbReference>
<reference evidence="7" key="1">
    <citation type="submission" date="2021-01" db="EMBL/GenBank/DDBJ databases">
        <title>Whole genome shotgun sequence of Sphaerisporangium rufum NBRC 109079.</title>
        <authorList>
            <person name="Komaki H."/>
            <person name="Tamura T."/>
        </authorList>
    </citation>
    <scope>NUCLEOTIDE SEQUENCE</scope>
    <source>
        <strain evidence="7">NBRC 109079</strain>
    </source>
</reference>
<protein>
    <recommendedName>
        <fullName evidence="6">HTH merR-type domain-containing protein</fullName>
    </recommendedName>
</protein>
<organism evidence="7 8">
    <name type="scientific">Sphaerisporangium rufum</name>
    <dbReference type="NCBI Taxonomy" id="1381558"/>
    <lineage>
        <taxon>Bacteria</taxon>
        <taxon>Bacillati</taxon>
        <taxon>Actinomycetota</taxon>
        <taxon>Actinomycetes</taxon>
        <taxon>Streptosporangiales</taxon>
        <taxon>Streptosporangiaceae</taxon>
        <taxon>Sphaerisporangium</taxon>
    </lineage>
</organism>
<dbReference type="InterPro" id="IPR047057">
    <property type="entry name" value="MerR_fam"/>
</dbReference>
<dbReference type="PANTHER" id="PTHR30204:SF69">
    <property type="entry name" value="MERR-FAMILY TRANSCRIPTIONAL REGULATOR"/>
    <property type="match status" value="1"/>
</dbReference>
<evidence type="ECO:0000256" key="2">
    <source>
        <dbReference type="ARBA" id="ARBA00023015"/>
    </source>
</evidence>
<sequence>MEEDTGRRWSIGELARAGGVTVRTLRHYDDIGLVRASERTPAGHRRYTEPDLRRLYRVRALRALGVPLAEIGAVIARPADDLAAMRELLGAQLAGLEEQAARIARLTRQVRGLLAQLGRSSMPHPDQFMTTLEMISMLDGYFTQEQQEQLARRRAELGPEAVEAARARWAGLVDELLAHVRAGTPVDDPRVRELVRDWDELGAAFHPAGGQTEEAARRMWREQGTELGRRLPWPPERMAELLAYLDRARQAH</sequence>
<keyword evidence="3" id="KW-0238">DNA-binding</keyword>
<name>A0A919R5L5_9ACTN</name>
<dbReference type="InterPro" id="IPR012925">
    <property type="entry name" value="TipAS_dom"/>
</dbReference>
<dbReference type="PANTHER" id="PTHR30204">
    <property type="entry name" value="REDOX-CYCLING DRUG-SENSING TRANSCRIPTIONAL ACTIVATOR SOXR"/>
    <property type="match status" value="1"/>
</dbReference>
<dbReference type="Proteomes" id="UP000655287">
    <property type="component" value="Unassembled WGS sequence"/>
</dbReference>
<evidence type="ECO:0000259" key="6">
    <source>
        <dbReference type="PROSITE" id="PS50937"/>
    </source>
</evidence>
<dbReference type="GO" id="GO:0003700">
    <property type="term" value="F:DNA-binding transcription factor activity"/>
    <property type="evidence" value="ECO:0007669"/>
    <property type="project" value="InterPro"/>
</dbReference>
<dbReference type="InterPro" id="IPR009061">
    <property type="entry name" value="DNA-bd_dom_put_sf"/>
</dbReference>
<comment type="caution">
    <text evidence="7">The sequence shown here is derived from an EMBL/GenBank/DDBJ whole genome shotgun (WGS) entry which is preliminary data.</text>
</comment>
<proteinExistence type="predicted"/>
<gene>
    <name evidence="7" type="ORF">Sru01_26120</name>
</gene>
<dbReference type="Gene3D" id="1.10.1660.10">
    <property type="match status" value="1"/>
</dbReference>
<dbReference type="InterPro" id="IPR000551">
    <property type="entry name" value="MerR-type_HTH_dom"/>
</dbReference>
<accession>A0A919R5L5</accession>
<dbReference type="AlphaFoldDB" id="A0A919R5L5"/>
<dbReference type="PRINTS" id="PR00040">
    <property type="entry name" value="HTHMERR"/>
</dbReference>
<evidence type="ECO:0000313" key="8">
    <source>
        <dbReference type="Proteomes" id="UP000655287"/>
    </source>
</evidence>
<dbReference type="Pfam" id="PF07739">
    <property type="entry name" value="TipAS"/>
    <property type="match status" value="1"/>
</dbReference>
<dbReference type="SUPFAM" id="SSF46955">
    <property type="entry name" value="Putative DNA-binding domain"/>
    <property type="match status" value="1"/>
</dbReference>
<evidence type="ECO:0000256" key="5">
    <source>
        <dbReference type="SAM" id="Coils"/>
    </source>
</evidence>